<accession>A0A7C4HEI9</accession>
<evidence type="ECO:0000313" key="1">
    <source>
        <dbReference type="EMBL" id="HGM58008.1"/>
    </source>
</evidence>
<name>A0A7C4HEI9_STAMA</name>
<dbReference type="EMBL" id="DTBJ01000004">
    <property type="protein sequence ID" value="HGM58008.1"/>
    <property type="molecule type" value="Genomic_DNA"/>
</dbReference>
<dbReference type="AlphaFoldDB" id="A0A7C4HEI9"/>
<reference evidence="1" key="1">
    <citation type="journal article" date="2020" name="mSystems">
        <title>Genome- and Community-Level Interaction Insights into Carbon Utilization and Element Cycling Functions of Hydrothermarchaeota in Hydrothermal Sediment.</title>
        <authorList>
            <person name="Zhou Z."/>
            <person name="Liu Y."/>
            <person name="Xu W."/>
            <person name="Pan J."/>
            <person name="Luo Z.H."/>
            <person name="Li M."/>
        </authorList>
    </citation>
    <scope>NUCLEOTIDE SEQUENCE [LARGE SCALE GENOMIC DNA]</scope>
    <source>
        <strain evidence="1">SpSt-642</strain>
    </source>
</reference>
<proteinExistence type="predicted"/>
<organism evidence="1">
    <name type="scientific">Staphylothermus marinus</name>
    <dbReference type="NCBI Taxonomy" id="2280"/>
    <lineage>
        <taxon>Archaea</taxon>
        <taxon>Thermoproteota</taxon>
        <taxon>Thermoprotei</taxon>
        <taxon>Desulfurococcales</taxon>
        <taxon>Desulfurococcaceae</taxon>
        <taxon>Staphylothermus</taxon>
    </lineage>
</organism>
<sequence length="306" mass="36898">MIINITPELYADLRNYGYSNREIAMEIGIPQSTLSKKISTWFRNGLLLDYYNVYLDKLMYPIEVCILVFNQRISIESVIYKKHPLTVYFSPIPKPTYFIYRRIYFEDHYMNYSFYKNNYKDVYRVILCSVVEKTLIPREEYVNSKIELNYNDDSCINSSYIIDEYDQYLAETLFKYYNPPISVKGSVVISKELTSMMRDSLYRNHYYRHLRNKLVKKRIIVRDLTKLEYSILLVYTNSLSKLIDIIYTLHNREIIGGVDQVNFISTEPVIALIHSWINRDKYWRHEVNHEYFSETRYDIYLIKQII</sequence>
<gene>
    <name evidence="1" type="ORF">ENU14_00220</name>
</gene>
<protein>
    <submittedName>
        <fullName evidence="1">Uncharacterized protein</fullName>
    </submittedName>
</protein>
<comment type="caution">
    <text evidence="1">The sequence shown here is derived from an EMBL/GenBank/DDBJ whole genome shotgun (WGS) entry which is preliminary data.</text>
</comment>